<dbReference type="Proteomes" id="UP000435837">
    <property type="component" value="Unassembled WGS sequence"/>
</dbReference>
<gene>
    <name evidence="2" type="ORF">Scani_52000</name>
</gene>
<comment type="caution">
    <text evidence="2">The sequence shown here is derived from an EMBL/GenBank/DDBJ whole genome shotgun (WGS) entry which is preliminary data.</text>
</comment>
<reference evidence="2 3" key="1">
    <citation type="submission" date="2019-12" db="EMBL/GenBank/DDBJ databases">
        <title>Whole genome shotgun sequence of Streptomyces caniferus NBRC 15389.</title>
        <authorList>
            <person name="Ichikawa N."/>
            <person name="Kimura A."/>
            <person name="Kitahashi Y."/>
            <person name="Komaki H."/>
            <person name="Tamura T."/>
        </authorList>
    </citation>
    <scope>NUCLEOTIDE SEQUENCE [LARGE SCALE GENOMIC DNA]</scope>
    <source>
        <strain evidence="2 3">NBRC 15389</strain>
    </source>
</reference>
<feature type="transmembrane region" description="Helical" evidence="1">
    <location>
        <begin position="66"/>
        <end position="86"/>
    </location>
</feature>
<proteinExistence type="predicted"/>
<protein>
    <submittedName>
        <fullName evidence="2">Membrane protein</fullName>
    </submittedName>
</protein>
<keyword evidence="1" id="KW-0812">Transmembrane</keyword>
<dbReference type="AlphaFoldDB" id="A0A640SEL6"/>
<feature type="transmembrane region" description="Helical" evidence="1">
    <location>
        <begin position="124"/>
        <end position="141"/>
    </location>
</feature>
<dbReference type="PANTHER" id="PTHR41282:SF1">
    <property type="entry name" value="CONSERVED TRANSMEMBRANE PROTEIN-RELATED"/>
    <property type="match status" value="1"/>
</dbReference>
<dbReference type="PANTHER" id="PTHR41282">
    <property type="entry name" value="CONSERVED TRANSMEMBRANE PROTEIN-RELATED"/>
    <property type="match status" value="1"/>
</dbReference>
<dbReference type="RefSeq" id="WP_159480063.1">
    <property type="nucleotide sequence ID" value="NZ_BAAATH010000033.1"/>
</dbReference>
<dbReference type="InterPro" id="IPR010539">
    <property type="entry name" value="BaxI_1-like"/>
</dbReference>
<accession>A0A640SEL6</accession>
<feature type="transmembrane region" description="Helical" evidence="1">
    <location>
        <begin position="43"/>
        <end position="60"/>
    </location>
</feature>
<keyword evidence="1" id="KW-0472">Membrane</keyword>
<evidence type="ECO:0000313" key="2">
    <source>
        <dbReference type="EMBL" id="GFE08932.1"/>
    </source>
</evidence>
<feature type="transmembrane region" description="Helical" evidence="1">
    <location>
        <begin position="187"/>
        <end position="210"/>
    </location>
</feature>
<evidence type="ECO:0000256" key="1">
    <source>
        <dbReference type="SAM" id="Phobius"/>
    </source>
</evidence>
<name>A0A640SEL6_9ACTN</name>
<dbReference type="OrthoDB" id="116480at2"/>
<evidence type="ECO:0000313" key="3">
    <source>
        <dbReference type="Proteomes" id="UP000435837"/>
    </source>
</evidence>
<sequence>MPTTSNPAIRNLLTLDGAVAPAAPGASRAAPAAADRPITLDDIVVKTVAVLGVLVVSAFLTAFLGLAFLALPAVVVGLGLGIYLAVRPRPSAALTLLYATAQGIVLGAATQFFDALQPGVGTRAVIGTGCLFAGMLAAYRTRAVRVSAKATRWAVGTVCGLVVLFLADLVASWGFGADLGLREGGGLAIAVSAVAIAAASYFLLVEFEAANRFLQSGASHRWAWYVAFGLVMTLVWLYWEILRLLSYLRWW</sequence>
<organism evidence="2 3">
    <name type="scientific">Streptomyces caniferus</name>
    <dbReference type="NCBI Taxonomy" id="285557"/>
    <lineage>
        <taxon>Bacteria</taxon>
        <taxon>Bacillati</taxon>
        <taxon>Actinomycetota</taxon>
        <taxon>Actinomycetes</taxon>
        <taxon>Kitasatosporales</taxon>
        <taxon>Streptomycetaceae</taxon>
        <taxon>Streptomyces</taxon>
    </lineage>
</organism>
<keyword evidence="1" id="KW-1133">Transmembrane helix</keyword>
<feature type="transmembrane region" description="Helical" evidence="1">
    <location>
        <begin position="93"/>
        <end position="112"/>
    </location>
</feature>
<feature type="transmembrane region" description="Helical" evidence="1">
    <location>
        <begin position="153"/>
        <end position="175"/>
    </location>
</feature>
<dbReference type="EMBL" id="BLIN01000005">
    <property type="protein sequence ID" value="GFE08932.1"/>
    <property type="molecule type" value="Genomic_DNA"/>
</dbReference>
<dbReference type="Pfam" id="PF12811">
    <property type="entry name" value="BaxI_1"/>
    <property type="match status" value="1"/>
</dbReference>
<feature type="transmembrane region" description="Helical" evidence="1">
    <location>
        <begin position="222"/>
        <end position="239"/>
    </location>
</feature>
<dbReference type="GeneID" id="96634585"/>